<comment type="caution">
    <text evidence="1">The sequence shown here is derived from an EMBL/GenBank/DDBJ whole genome shotgun (WGS) entry which is preliminary data.</text>
</comment>
<proteinExistence type="predicted"/>
<keyword evidence="2" id="KW-1185">Reference proteome</keyword>
<reference evidence="1" key="2">
    <citation type="submission" date="2020-09" db="EMBL/GenBank/DDBJ databases">
        <authorList>
            <person name="Sun Q."/>
            <person name="Kim S."/>
        </authorList>
    </citation>
    <scope>NUCLEOTIDE SEQUENCE</scope>
    <source>
        <strain evidence="1">KCTC 12113</strain>
    </source>
</reference>
<reference evidence="1" key="1">
    <citation type="journal article" date="2014" name="Int. J. Syst. Evol. Microbiol.">
        <title>Complete genome sequence of Corynebacterium casei LMG S-19264T (=DSM 44701T), isolated from a smear-ripened cheese.</title>
        <authorList>
            <consortium name="US DOE Joint Genome Institute (JGI-PGF)"/>
            <person name="Walter F."/>
            <person name="Albersmeier A."/>
            <person name="Kalinowski J."/>
            <person name="Ruckert C."/>
        </authorList>
    </citation>
    <scope>NUCLEOTIDE SEQUENCE</scope>
    <source>
        <strain evidence="1">KCTC 12113</strain>
    </source>
</reference>
<evidence type="ECO:0000313" key="2">
    <source>
        <dbReference type="Proteomes" id="UP000634668"/>
    </source>
</evidence>
<name>A0A918MHR1_9FLAO</name>
<dbReference type="AlphaFoldDB" id="A0A918MHR1"/>
<accession>A0A918MHR1</accession>
<organism evidence="1 2">
    <name type="scientific">Arenibacter certesii</name>
    <dbReference type="NCBI Taxonomy" id="228955"/>
    <lineage>
        <taxon>Bacteria</taxon>
        <taxon>Pseudomonadati</taxon>
        <taxon>Bacteroidota</taxon>
        <taxon>Flavobacteriia</taxon>
        <taxon>Flavobacteriales</taxon>
        <taxon>Flavobacteriaceae</taxon>
        <taxon>Arenibacter</taxon>
    </lineage>
</organism>
<gene>
    <name evidence="1" type="ORF">GCM10007383_07900</name>
</gene>
<protein>
    <recommendedName>
        <fullName evidence="3">Glyoxalase</fullName>
    </recommendedName>
</protein>
<dbReference type="Proteomes" id="UP000634668">
    <property type="component" value="Unassembled WGS sequence"/>
</dbReference>
<evidence type="ECO:0000313" key="1">
    <source>
        <dbReference type="EMBL" id="GGW25610.1"/>
    </source>
</evidence>
<evidence type="ECO:0008006" key="3">
    <source>
        <dbReference type="Google" id="ProtNLM"/>
    </source>
</evidence>
<sequence>MTYLYKNTFVMNYRTDCLLEIRPVIPNAVVTDNMSMGEKFQNKTLRPILKLQNALLVMVFKNYITKHKNGFYELSLEERLSFVENSIQKDIKFRNSLKGIIIGQYTEEEYQLYTQNSSALNKRMMQMVIGRLKDQILLFEDNIVASL</sequence>
<dbReference type="EMBL" id="BMWP01000004">
    <property type="protein sequence ID" value="GGW25610.1"/>
    <property type="molecule type" value="Genomic_DNA"/>
</dbReference>